<organism evidence="1 2">
    <name type="scientific">Mesorhizobium australicum</name>
    <dbReference type="NCBI Taxonomy" id="536018"/>
    <lineage>
        <taxon>Bacteria</taxon>
        <taxon>Pseudomonadati</taxon>
        <taxon>Pseudomonadota</taxon>
        <taxon>Alphaproteobacteria</taxon>
        <taxon>Hyphomicrobiales</taxon>
        <taxon>Phyllobacteriaceae</taxon>
        <taxon>Mesorhizobium</taxon>
    </lineage>
</organism>
<proteinExistence type="predicted"/>
<evidence type="ECO:0000313" key="1">
    <source>
        <dbReference type="EMBL" id="MER9287865.1"/>
    </source>
</evidence>
<name>A0ACC6T7K2_9HYPH</name>
<reference evidence="1 2" key="1">
    <citation type="journal article" date="2024" name="Proc. Natl. Acad. Sci. U.S.A.">
        <title>The evolutionary genomics of adaptation to stress in wild rhizobium bacteria.</title>
        <authorList>
            <person name="Kehlet-Delgado H."/>
            <person name="Montoya A.P."/>
            <person name="Jensen K.T."/>
            <person name="Wendlandt C.E."/>
            <person name="Dexheimer C."/>
            <person name="Roberts M."/>
            <person name="Torres Martinez L."/>
            <person name="Friesen M.L."/>
            <person name="Griffitts J.S."/>
            <person name="Porter S.S."/>
        </authorList>
    </citation>
    <scope>NUCLEOTIDE SEQUENCE [LARGE SCALE GENOMIC DNA]</scope>
    <source>
        <strain evidence="1 2">M0468</strain>
    </source>
</reference>
<keyword evidence="2" id="KW-1185">Reference proteome</keyword>
<dbReference type="EMBL" id="JAMYRI010000025">
    <property type="protein sequence ID" value="MER9287865.1"/>
    <property type="molecule type" value="Genomic_DNA"/>
</dbReference>
<comment type="caution">
    <text evidence="1">The sequence shown here is derived from an EMBL/GenBank/DDBJ whole genome shotgun (WGS) entry which is preliminary data.</text>
</comment>
<evidence type="ECO:0000313" key="2">
    <source>
        <dbReference type="Proteomes" id="UP001480082"/>
    </source>
</evidence>
<gene>
    <name evidence="1" type="primary">zorA</name>
    <name evidence="1" type="ORF">NKI81_28770</name>
</gene>
<sequence length="713" mass="76153">MSKFLWSSIVRVIAFWGIVIGVIYVASLRLPWLDLTLISQAFQGIGNSISAGDGEAAIAIARNQNFVYSLALLIFFSGAGLLVAFLVMHTLTVITSLFFLRRQITSRKNAIQFARDYEIAILPRLLRHRLVGVAWKEFDETLLKGKVETGGPIQNTIRPQSFINYGLIREKLPGLKIIGSISGYFVGVGLLLTFIGIVLALHEAAKGASSSDINVMKNAMFNLLSVASFKFATSIAGLFTSIVFALVSRFLIIGIEGALAKFCEVVEHQLQYTAPQSITAEMNEVGKEQRDHLREISSDRYFSKLADAVGPLLEEAMSRAMQPVTANIASAVEQLKSTSQTGLADMTKDFAAALHGNAGAEMKGLQEALREIQVSLVETHKGLRGGGEDFSRRLSEAAENLNRLVGEAGSRLEGSAEQSRAGLADVVAAFKQTMDAANSRVESELGKAAAGASSKVEDAMGRVLERLEGQVGSLMKGLGDFQASTVEGVEQTRAKLRESQDGLVASMTAASSEAAEAFTTGMADALGRIAAEIDRFQAAMGRGEIALSKQASAIGDATGQTRSVADAFAETAQQVRIAASPLVQTADRMAQATSELNAAVTRTVSSMEAANSASGALSQTLAGHIERLTELWQGYRVQFDKVDQDLAKAISALSDATSAQAERLAGFTRETDKNLGDAVSRLGTFLSEISESTTDLSDSVEKLVTKVRPMAAE</sequence>
<protein>
    <submittedName>
        <fullName evidence="1">Anti-phage defense ZorAB system protein ZorA</fullName>
    </submittedName>
</protein>
<accession>A0ACC6T7K2</accession>
<dbReference type="Proteomes" id="UP001480082">
    <property type="component" value="Unassembled WGS sequence"/>
</dbReference>